<evidence type="ECO:0000313" key="1">
    <source>
        <dbReference type="EMBL" id="MCL7942073.1"/>
    </source>
</evidence>
<accession>A0ABT0T576</accession>
<evidence type="ECO:0000313" key="2">
    <source>
        <dbReference type="Proteomes" id="UP001165369"/>
    </source>
</evidence>
<reference evidence="1" key="1">
    <citation type="submission" date="2022-05" db="EMBL/GenBank/DDBJ databases">
        <title>Halomonas geminus sp. nov. and Halomonas llamarensis sp. nov. isolated from high-altitude salars of the Atacama Desert.</title>
        <authorList>
            <person name="Hintersatz C."/>
            <person name="Rojas L.A."/>
            <person name="Wei T.-S."/>
            <person name="Kutschke S."/>
            <person name="Lehmann F."/>
            <person name="Jain R."/>
            <person name="Pollmann K."/>
        </authorList>
    </citation>
    <scope>NUCLEOTIDE SEQUENCE</scope>
    <source>
        <strain evidence="1">ATCH28</strain>
    </source>
</reference>
<organism evidence="1 2">
    <name type="scientific">Halomonas gemina</name>
    <dbReference type="NCBI Taxonomy" id="2945105"/>
    <lineage>
        <taxon>Bacteria</taxon>
        <taxon>Pseudomonadati</taxon>
        <taxon>Pseudomonadota</taxon>
        <taxon>Gammaproteobacteria</taxon>
        <taxon>Oceanospirillales</taxon>
        <taxon>Halomonadaceae</taxon>
        <taxon>Halomonas</taxon>
    </lineage>
</organism>
<name>A0ABT0T576_9GAMM</name>
<comment type="caution">
    <text evidence="1">The sequence shown here is derived from an EMBL/GenBank/DDBJ whole genome shotgun (WGS) entry which is preliminary data.</text>
</comment>
<sequence length="62" mass="7164">MSTTSALACLPWLPFSKRRRTLFWLQHHFHMLTGSLSMSMLAERVLLEARGIQDGDTFEIDI</sequence>
<protein>
    <submittedName>
        <fullName evidence="1">Uncharacterized protein</fullName>
    </submittedName>
</protein>
<proteinExistence type="predicted"/>
<dbReference type="Proteomes" id="UP001165369">
    <property type="component" value="Unassembled WGS sequence"/>
</dbReference>
<dbReference type="RefSeq" id="WP_250063530.1">
    <property type="nucleotide sequence ID" value="NZ_JAMJPK010000010.1"/>
</dbReference>
<keyword evidence="2" id="KW-1185">Reference proteome</keyword>
<dbReference type="EMBL" id="JAMJPK010000010">
    <property type="protein sequence ID" value="MCL7942073.1"/>
    <property type="molecule type" value="Genomic_DNA"/>
</dbReference>
<gene>
    <name evidence="1" type="ORF">M8009_17455</name>
</gene>